<dbReference type="Proteomes" id="UP000033551">
    <property type="component" value="Unassembled WGS sequence"/>
</dbReference>
<dbReference type="PRINTS" id="PR00080">
    <property type="entry name" value="SDRFAMILY"/>
</dbReference>
<dbReference type="PRINTS" id="PR00081">
    <property type="entry name" value="GDHRDH"/>
</dbReference>
<dbReference type="PANTHER" id="PTHR48107">
    <property type="entry name" value="NADPH-DEPENDENT ALDEHYDE REDUCTASE-LIKE PROTEIN, CHLOROPLASTIC-RELATED"/>
    <property type="match status" value="1"/>
</dbReference>
<dbReference type="PANTHER" id="PTHR48107:SF7">
    <property type="entry name" value="RE15974P"/>
    <property type="match status" value="1"/>
</dbReference>
<reference evidence="3 4" key="1">
    <citation type="submission" date="2015-02" db="EMBL/GenBank/DDBJ databases">
        <authorList>
            <person name="Ju K.-S."/>
            <person name="Doroghazi J.R."/>
            <person name="Metcalf W."/>
        </authorList>
    </citation>
    <scope>NUCLEOTIDE SEQUENCE [LARGE SCALE GENOMIC DNA]</scope>
    <source>
        <strain evidence="3 4">NRRL ISP-5550</strain>
    </source>
</reference>
<proteinExistence type="inferred from homology"/>
<sequence>MVNTPSKSLSGKVAFVGGASRNLGGLISTTIGAEGAKVAVHYNSASSKAKAEDVVAQINAGPGEAFAFQADLTRVDEVERVFDEVVSRFGKLDISVNTAGMVLKKPLTQITEEEYDRMFAVNSKAAFFVMREAARRMEDGGKIITIVTSLLAAYTGLYSSYAGSKAPVEHFTRALSKELFGRNISVNNIAPGPMDTSFFYPAEDEDSIAYHKSSAMNGDLTKIEDIVPWVRHLLTDGWWANGQTFFVNGGYTTR</sequence>
<dbReference type="RefSeq" id="WP_045947199.1">
    <property type="nucleotide sequence ID" value="NZ_JZWV01000240.1"/>
</dbReference>
<evidence type="ECO:0000313" key="4">
    <source>
        <dbReference type="Proteomes" id="UP000033551"/>
    </source>
</evidence>
<protein>
    <submittedName>
        <fullName evidence="3">Short-chain dehydrogenase</fullName>
    </submittedName>
</protein>
<dbReference type="CDD" id="cd05362">
    <property type="entry name" value="THN_reductase-like_SDR_c"/>
    <property type="match status" value="1"/>
</dbReference>
<organism evidence="3 4">
    <name type="scientific">Streptomyces katrae</name>
    <dbReference type="NCBI Taxonomy" id="68223"/>
    <lineage>
        <taxon>Bacteria</taxon>
        <taxon>Bacillati</taxon>
        <taxon>Actinomycetota</taxon>
        <taxon>Actinomycetes</taxon>
        <taxon>Kitasatosporales</taxon>
        <taxon>Streptomycetaceae</taxon>
        <taxon>Streptomyces</taxon>
    </lineage>
</organism>
<dbReference type="NCBIfam" id="NF009385">
    <property type="entry name" value="PRK12744.1"/>
    <property type="match status" value="1"/>
</dbReference>
<dbReference type="AlphaFoldDB" id="A0A0F4JLE0"/>
<accession>A0A0F4JLE0</accession>
<dbReference type="EMBL" id="JZWV01000240">
    <property type="protein sequence ID" value="KJY35162.1"/>
    <property type="molecule type" value="Genomic_DNA"/>
</dbReference>
<keyword evidence="4" id="KW-1185">Reference proteome</keyword>
<dbReference type="Gene3D" id="3.40.50.720">
    <property type="entry name" value="NAD(P)-binding Rossmann-like Domain"/>
    <property type="match status" value="1"/>
</dbReference>
<dbReference type="InterPro" id="IPR036291">
    <property type="entry name" value="NAD(P)-bd_dom_sf"/>
</dbReference>
<dbReference type="GO" id="GO:0016614">
    <property type="term" value="F:oxidoreductase activity, acting on CH-OH group of donors"/>
    <property type="evidence" value="ECO:0007669"/>
    <property type="project" value="UniProtKB-ARBA"/>
</dbReference>
<dbReference type="PATRIC" id="fig|68223.7.peg.5889"/>
<keyword evidence="2" id="KW-0560">Oxidoreductase</keyword>
<dbReference type="InterPro" id="IPR002347">
    <property type="entry name" value="SDR_fam"/>
</dbReference>
<evidence type="ECO:0000256" key="1">
    <source>
        <dbReference type="ARBA" id="ARBA00006484"/>
    </source>
</evidence>
<comment type="caution">
    <text evidence="3">The sequence shown here is derived from an EMBL/GenBank/DDBJ whole genome shotgun (WGS) entry which is preliminary data.</text>
</comment>
<evidence type="ECO:0000256" key="2">
    <source>
        <dbReference type="ARBA" id="ARBA00023002"/>
    </source>
</evidence>
<dbReference type="SUPFAM" id="SSF51735">
    <property type="entry name" value="NAD(P)-binding Rossmann-fold domains"/>
    <property type="match status" value="1"/>
</dbReference>
<gene>
    <name evidence="3" type="ORF">VR44_10710</name>
</gene>
<comment type="similarity">
    <text evidence="1">Belongs to the short-chain dehydrogenases/reductases (SDR) family.</text>
</comment>
<dbReference type="OrthoDB" id="9803333at2"/>
<evidence type="ECO:0000313" key="3">
    <source>
        <dbReference type="EMBL" id="KJY35162.1"/>
    </source>
</evidence>
<name>A0A0F4JLE0_9ACTN</name>
<dbReference type="Pfam" id="PF13561">
    <property type="entry name" value="adh_short_C2"/>
    <property type="match status" value="1"/>
</dbReference>